<proteinExistence type="predicted"/>
<feature type="region of interest" description="Disordered" evidence="6">
    <location>
        <begin position="253"/>
        <end position="297"/>
    </location>
</feature>
<dbReference type="Gene3D" id="3.40.50.300">
    <property type="entry name" value="P-loop containing nucleotide triphosphate hydrolases"/>
    <property type="match status" value="1"/>
</dbReference>
<feature type="compositionally biased region" description="Basic residues" evidence="6">
    <location>
        <begin position="496"/>
        <end position="506"/>
    </location>
</feature>
<keyword evidence="9" id="KW-1185">Reference proteome</keyword>
<dbReference type="CDD" id="cd01857">
    <property type="entry name" value="HSR1_MMR1"/>
    <property type="match status" value="1"/>
</dbReference>
<feature type="compositionally biased region" description="Basic residues" evidence="6">
    <location>
        <begin position="1"/>
        <end position="12"/>
    </location>
</feature>
<keyword evidence="2" id="KW-0547">Nucleotide-binding</keyword>
<organism evidence="8 9">
    <name type="scientific">Boothiomyces macroporosus</name>
    <dbReference type="NCBI Taxonomy" id="261099"/>
    <lineage>
        <taxon>Eukaryota</taxon>
        <taxon>Fungi</taxon>
        <taxon>Fungi incertae sedis</taxon>
        <taxon>Chytridiomycota</taxon>
        <taxon>Chytridiomycota incertae sedis</taxon>
        <taxon>Chytridiomycetes</taxon>
        <taxon>Rhizophydiales</taxon>
        <taxon>Terramycetaceae</taxon>
        <taxon>Boothiomyces</taxon>
    </lineage>
</organism>
<reference evidence="8" key="1">
    <citation type="submission" date="2020-05" db="EMBL/GenBank/DDBJ databases">
        <title>Phylogenomic resolution of chytrid fungi.</title>
        <authorList>
            <person name="Stajich J.E."/>
            <person name="Amses K."/>
            <person name="Simmons R."/>
            <person name="Seto K."/>
            <person name="Myers J."/>
            <person name="Bonds A."/>
            <person name="Quandt C.A."/>
            <person name="Barry K."/>
            <person name="Liu P."/>
            <person name="Grigoriev I."/>
            <person name="Longcore J.E."/>
            <person name="James T.Y."/>
        </authorList>
    </citation>
    <scope>NUCLEOTIDE SEQUENCE</scope>
    <source>
        <strain evidence="8">PLAUS21</strain>
    </source>
</reference>
<protein>
    <recommendedName>
        <fullName evidence="5">Guanine nucleotide-binding protein-like 1</fullName>
    </recommendedName>
</protein>
<feature type="region of interest" description="Disordered" evidence="6">
    <location>
        <begin position="474"/>
        <end position="506"/>
    </location>
</feature>
<comment type="caution">
    <text evidence="8">The sequence shown here is derived from an EMBL/GenBank/DDBJ whole genome shotgun (WGS) entry which is preliminary data.</text>
</comment>
<dbReference type="InterPro" id="IPR006073">
    <property type="entry name" value="GTP-bd"/>
</dbReference>
<dbReference type="PRINTS" id="PR00326">
    <property type="entry name" value="GTP1OBG"/>
</dbReference>
<dbReference type="Proteomes" id="UP001210925">
    <property type="component" value="Unassembled WGS sequence"/>
</dbReference>
<evidence type="ECO:0000313" key="9">
    <source>
        <dbReference type="Proteomes" id="UP001210925"/>
    </source>
</evidence>
<evidence type="ECO:0000256" key="5">
    <source>
        <dbReference type="ARBA" id="ARBA00039902"/>
    </source>
</evidence>
<sequence length="520" mass="60195">MQTVKSHHRQRGAPKQDLPEENQTKPRTEPNLTSVFEKLTIEQTEAKKKLALLPIVKNPSNLLIDYDPDNTFLDIPKRPPWTMDETKEELNEIESKYFQEYLSNINTDSYFERNLEVWRQLWRVVEMSQIILVVVDIRNPLIHFSIPLYSYVREMGKRMVLVFNKIDLVSESNVKLWKRYFNDKFPEIAVTTFSCNPKINSKNVSRRYYHSIGVTEVIEACRDLKVDKVNVDWDGLIKSLKIDLSQREKKAMDALARQQAGRGGLREDKVRHGRRRRQREADSSEESEHEEPADDTILIDQEDNLDHNSKEYMTIGLIGQPNVGKSSLINALKGRKLVSVSKTPGHTKHFQTIYLTNNLRLCDCPGLVFPSNLSKHLQILSGIYNISQVQDPFSCIRFVAESIPLIEQLKLTHPEQEEDGFVWSSWTICEAFAFNKGFLNAKSGRPDVYRGANLLLRMVMDGRILISFKPKGYEEPVSPARQEKDSDEELQFNKRADKKKVKKKTKQRIMPFSLLDEQAA</sequence>
<dbReference type="GO" id="GO:0003924">
    <property type="term" value="F:GTPase activity"/>
    <property type="evidence" value="ECO:0007669"/>
    <property type="project" value="InterPro"/>
</dbReference>
<evidence type="ECO:0000259" key="7">
    <source>
        <dbReference type="PROSITE" id="PS51721"/>
    </source>
</evidence>
<dbReference type="GO" id="GO:0005525">
    <property type="term" value="F:GTP binding"/>
    <property type="evidence" value="ECO:0007669"/>
    <property type="project" value="UniProtKB-KW"/>
</dbReference>
<comment type="function">
    <text evidence="4">Possible regulatory or functional link with the histocompatibility cluster.</text>
</comment>
<dbReference type="SUPFAM" id="SSF52540">
    <property type="entry name" value="P-loop containing nucleoside triphosphate hydrolases"/>
    <property type="match status" value="1"/>
</dbReference>
<keyword evidence="3" id="KW-0342">GTP-binding</keyword>
<dbReference type="InterPro" id="IPR030378">
    <property type="entry name" value="G_CP_dom"/>
</dbReference>
<evidence type="ECO:0000313" key="8">
    <source>
        <dbReference type="EMBL" id="KAJ3260516.1"/>
    </source>
</evidence>
<evidence type="ECO:0000256" key="4">
    <source>
        <dbReference type="ARBA" id="ARBA00037770"/>
    </source>
</evidence>
<dbReference type="Pfam" id="PF01926">
    <property type="entry name" value="MMR_HSR1"/>
    <property type="match status" value="1"/>
</dbReference>
<dbReference type="EMBL" id="JADGKB010000011">
    <property type="protein sequence ID" value="KAJ3260516.1"/>
    <property type="molecule type" value="Genomic_DNA"/>
</dbReference>
<feature type="domain" description="CP-type G" evidence="7">
    <location>
        <begin position="118"/>
        <end position="370"/>
    </location>
</feature>
<evidence type="ECO:0000256" key="6">
    <source>
        <dbReference type="SAM" id="MobiDB-lite"/>
    </source>
</evidence>
<dbReference type="AlphaFoldDB" id="A0AAD5UPT9"/>
<dbReference type="PROSITE" id="PS51721">
    <property type="entry name" value="G_CP"/>
    <property type="match status" value="1"/>
</dbReference>
<evidence type="ECO:0000256" key="1">
    <source>
        <dbReference type="ARBA" id="ARBA00022553"/>
    </source>
</evidence>
<dbReference type="PANTHER" id="PTHR45709">
    <property type="entry name" value="LARGE SUBUNIT GTPASE 1 HOMOLOG-RELATED"/>
    <property type="match status" value="1"/>
</dbReference>
<gene>
    <name evidence="8" type="primary">GNL1</name>
    <name evidence="8" type="ORF">HK103_000658</name>
</gene>
<keyword evidence="1" id="KW-0597">Phosphoprotein</keyword>
<evidence type="ECO:0000256" key="2">
    <source>
        <dbReference type="ARBA" id="ARBA00022741"/>
    </source>
</evidence>
<name>A0AAD5UPT9_9FUNG</name>
<accession>A0AAD5UPT9</accession>
<feature type="region of interest" description="Disordered" evidence="6">
    <location>
        <begin position="1"/>
        <end position="33"/>
    </location>
</feature>
<dbReference type="PANTHER" id="PTHR45709:SF3">
    <property type="entry name" value="GUANINE NUCLEOTIDE-BINDING PROTEIN-LIKE 1"/>
    <property type="match status" value="1"/>
</dbReference>
<evidence type="ECO:0000256" key="3">
    <source>
        <dbReference type="ARBA" id="ARBA00023134"/>
    </source>
</evidence>
<dbReference type="InterPro" id="IPR043358">
    <property type="entry name" value="GNL1-like"/>
</dbReference>
<feature type="compositionally biased region" description="Acidic residues" evidence="6">
    <location>
        <begin position="283"/>
        <end position="294"/>
    </location>
</feature>
<dbReference type="InterPro" id="IPR027417">
    <property type="entry name" value="P-loop_NTPase"/>
</dbReference>